<proteinExistence type="predicted"/>
<keyword evidence="2" id="KW-1185">Reference proteome</keyword>
<comment type="caution">
    <text evidence="1">The sequence shown here is derived from an EMBL/GenBank/DDBJ whole genome shotgun (WGS) entry which is preliminary data.</text>
</comment>
<dbReference type="Proteomes" id="UP001558632">
    <property type="component" value="Unassembled WGS sequence"/>
</dbReference>
<sequence length="148" mass="16533">MTALHLSASFQPPILLLLFWAVFCATSFLVALEPCQVLPGIIDAYAAVLNFMLDVSLSIERRRSPLPCREPLASLATGYPKLIAILCRFLWHVLSELTSAFERIQSLINCNVFGRIIHLRCCIAFNNDKAAEEDRSWGLSDPGDFAYT</sequence>
<dbReference type="EMBL" id="JBEUSY010000452">
    <property type="protein sequence ID" value="KAL1231898.1"/>
    <property type="molecule type" value="Genomic_DNA"/>
</dbReference>
<gene>
    <name evidence="1" type="ORF">TSPI_04787</name>
</gene>
<protein>
    <submittedName>
        <fullName evidence="1">Protocadherin-18</fullName>
    </submittedName>
</protein>
<name>A0ABR3KAS1_TRISP</name>
<reference evidence="1 2" key="1">
    <citation type="submission" date="2024-07" db="EMBL/GenBank/DDBJ databases">
        <title>Enhanced genomic and transcriptomic resources for Trichinella pseudospiralis and T. spiralis underpin the discovery of pronounced molecular differences between stages and species.</title>
        <authorList>
            <person name="Pasi K.K."/>
            <person name="La Rosa G."/>
            <person name="Gomez-Morales M.A."/>
            <person name="Tosini F."/>
            <person name="Sumanam S."/>
            <person name="Young N.D."/>
            <person name="Chang B.C."/>
            <person name="Robin G.B."/>
        </authorList>
    </citation>
    <scope>NUCLEOTIDE SEQUENCE [LARGE SCALE GENOMIC DNA]</scope>
    <source>
        <strain evidence="1">ISS534</strain>
    </source>
</reference>
<organism evidence="1 2">
    <name type="scientific">Trichinella spiralis</name>
    <name type="common">Trichina worm</name>
    <dbReference type="NCBI Taxonomy" id="6334"/>
    <lineage>
        <taxon>Eukaryota</taxon>
        <taxon>Metazoa</taxon>
        <taxon>Ecdysozoa</taxon>
        <taxon>Nematoda</taxon>
        <taxon>Enoplea</taxon>
        <taxon>Dorylaimia</taxon>
        <taxon>Trichinellida</taxon>
        <taxon>Trichinellidae</taxon>
        <taxon>Trichinella</taxon>
    </lineage>
</organism>
<accession>A0ABR3KAS1</accession>
<evidence type="ECO:0000313" key="2">
    <source>
        <dbReference type="Proteomes" id="UP001558632"/>
    </source>
</evidence>
<evidence type="ECO:0000313" key="1">
    <source>
        <dbReference type="EMBL" id="KAL1231898.1"/>
    </source>
</evidence>